<dbReference type="PANTHER" id="PTHR37953">
    <property type="entry name" value="UPF0127 PROTEIN MJ1496"/>
    <property type="match status" value="1"/>
</dbReference>
<proteinExistence type="predicted"/>
<reference evidence="1 2" key="1">
    <citation type="submission" date="2019-08" db="EMBL/GenBank/DDBJ databases">
        <title>Archaea genome.</title>
        <authorList>
            <person name="Kajale S."/>
            <person name="Shouche Y."/>
            <person name="Deshpande N."/>
            <person name="Sharma A."/>
        </authorList>
    </citation>
    <scope>NUCLEOTIDE SEQUENCE [LARGE SCALE GENOMIC DNA]</scope>
    <source>
        <strain evidence="1 2">ESP3B_9</strain>
    </source>
</reference>
<evidence type="ECO:0000313" key="2">
    <source>
        <dbReference type="Proteomes" id="UP000324104"/>
    </source>
</evidence>
<protein>
    <submittedName>
        <fullName evidence="1">DUF192 domain-containing protein</fullName>
    </submittedName>
</protein>
<dbReference type="InterPro" id="IPR003795">
    <property type="entry name" value="DUF192"/>
</dbReference>
<dbReference type="RefSeq" id="WP_149080685.1">
    <property type="nucleotide sequence ID" value="NZ_VTAW01000006.1"/>
</dbReference>
<dbReference type="Gene3D" id="2.60.120.1140">
    <property type="entry name" value="Protein of unknown function DUF192"/>
    <property type="match status" value="1"/>
</dbReference>
<dbReference type="InterPro" id="IPR038695">
    <property type="entry name" value="Saro_0823-like_sf"/>
</dbReference>
<dbReference type="Proteomes" id="UP000324104">
    <property type="component" value="Unassembled WGS sequence"/>
</dbReference>
<dbReference type="PANTHER" id="PTHR37953:SF1">
    <property type="entry name" value="UPF0127 PROTEIN MJ1496"/>
    <property type="match status" value="1"/>
</dbReference>
<dbReference type="Pfam" id="PF02643">
    <property type="entry name" value="DUF192"/>
    <property type="match status" value="1"/>
</dbReference>
<name>A0A5D5AP32_9EURY</name>
<organism evidence="1 2">
    <name type="scientific">Natrialba swarupiae</name>
    <dbReference type="NCBI Taxonomy" id="2448032"/>
    <lineage>
        <taxon>Archaea</taxon>
        <taxon>Methanobacteriati</taxon>
        <taxon>Methanobacteriota</taxon>
        <taxon>Stenosarchaea group</taxon>
        <taxon>Halobacteria</taxon>
        <taxon>Halobacteriales</taxon>
        <taxon>Natrialbaceae</taxon>
        <taxon>Natrialba</taxon>
    </lineage>
</organism>
<evidence type="ECO:0000313" key="1">
    <source>
        <dbReference type="EMBL" id="TYT62667.1"/>
    </source>
</evidence>
<sequence length="163" mass="17876">MTAERIWKGLLAVAALVIVGFVLVQAGVVSAPWAQDQAVVHVLDNDGEPKATVDVEVADTVEQRYTGLSDHDSLEDGDGMLFVHATEGDRTYVMREMDFDIDIVFIGADREITSIEHARAPEPDEDGEELRHSGRAKWVLEVPRGYTNETGIDVGDEIVIDAD</sequence>
<gene>
    <name evidence="1" type="ORF">FYC77_06440</name>
</gene>
<keyword evidence="2" id="KW-1185">Reference proteome</keyword>
<comment type="caution">
    <text evidence="1">The sequence shown here is derived from an EMBL/GenBank/DDBJ whole genome shotgun (WGS) entry which is preliminary data.</text>
</comment>
<accession>A0A5D5AP32</accession>
<dbReference type="EMBL" id="VTAW01000006">
    <property type="protein sequence ID" value="TYT62667.1"/>
    <property type="molecule type" value="Genomic_DNA"/>
</dbReference>
<dbReference type="AlphaFoldDB" id="A0A5D5AP32"/>